<dbReference type="PROSITE" id="PS00108">
    <property type="entry name" value="PROTEIN_KINASE_ST"/>
    <property type="match status" value="1"/>
</dbReference>
<dbReference type="InterPro" id="IPR008271">
    <property type="entry name" value="Ser/Thr_kinase_AS"/>
</dbReference>
<evidence type="ECO:0000256" key="5">
    <source>
        <dbReference type="ARBA" id="ARBA00022840"/>
    </source>
</evidence>
<dbReference type="AlphaFoldDB" id="A0A4D6ME34"/>
<evidence type="ECO:0000256" key="2">
    <source>
        <dbReference type="ARBA" id="ARBA00022679"/>
    </source>
</evidence>
<feature type="region of interest" description="Disordered" evidence="7">
    <location>
        <begin position="76"/>
        <end position="96"/>
    </location>
</feature>
<dbReference type="Gene3D" id="3.30.200.20">
    <property type="entry name" value="Phosphorylase Kinase, domain 1"/>
    <property type="match status" value="1"/>
</dbReference>
<dbReference type="GO" id="GO:0005524">
    <property type="term" value="F:ATP binding"/>
    <property type="evidence" value="ECO:0007669"/>
    <property type="project" value="UniProtKB-UniRule"/>
</dbReference>
<dbReference type="PROSITE" id="PS50011">
    <property type="entry name" value="PROTEIN_KINASE_DOM"/>
    <property type="match status" value="1"/>
</dbReference>
<evidence type="ECO:0000256" key="1">
    <source>
        <dbReference type="ARBA" id="ARBA00022527"/>
    </source>
</evidence>
<dbReference type="GO" id="GO:0004674">
    <property type="term" value="F:protein serine/threonine kinase activity"/>
    <property type="evidence" value="ECO:0007669"/>
    <property type="project" value="UniProtKB-KW"/>
</dbReference>
<feature type="domain" description="Protein kinase" evidence="10">
    <location>
        <begin position="370"/>
        <end position="663"/>
    </location>
</feature>
<evidence type="ECO:0000256" key="6">
    <source>
        <dbReference type="PROSITE-ProRule" id="PRU10141"/>
    </source>
</evidence>
<evidence type="ECO:0000259" key="10">
    <source>
        <dbReference type="PROSITE" id="PS50011"/>
    </source>
</evidence>
<dbReference type="PANTHER" id="PTHR47989:SF25">
    <property type="entry name" value="PROLINE-RICH RECEPTOR-LIKE PROTEIN KINASE PERK3"/>
    <property type="match status" value="1"/>
</dbReference>
<dbReference type="Pfam" id="PF23180">
    <property type="entry name" value="ALE2_N"/>
    <property type="match status" value="1"/>
</dbReference>
<evidence type="ECO:0000256" key="7">
    <source>
        <dbReference type="SAM" id="MobiDB-lite"/>
    </source>
</evidence>
<evidence type="ECO:0000256" key="9">
    <source>
        <dbReference type="SAM" id="SignalP"/>
    </source>
</evidence>
<keyword evidence="8" id="KW-0472">Membrane</keyword>
<dbReference type="PANTHER" id="PTHR47989">
    <property type="entry name" value="OS01G0750732 PROTEIN"/>
    <property type="match status" value="1"/>
</dbReference>
<keyword evidence="8" id="KW-1133">Transmembrane helix</keyword>
<dbReference type="InterPro" id="IPR057597">
    <property type="entry name" value="ALE2_N"/>
</dbReference>
<dbReference type="EMBL" id="CP039350">
    <property type="protein sequence ID" value="QCD98296.1"/>
    <property type="molecule type" value="Genomic_DNA"/>
</dbReference>
<dbReference type="InterPro" id="IPR011009">
    <property type="entry name" value="Kinase-like_dom_sf"/>
</dbReference>
<feature type="compositionally biased region" description="Polar residues" evidence="7">
    <location>
        <begin position="84"/>
        <end position="96"/>
    </location>
</feature>
<reference evidence="11 12" key="1">
    <citation type="submission" date="2019-04" db="EMBL/GenBank/DDBJ databases">
        <title>An improved genome assembly and genetic linkage map for asparagus bean, Vigna unguiculata ssp. sesquipedialis.</title>
        <authorList>
            <person name="Xia Q."/>
            <person name="Zhang R."/>
            <person name="Dong Y."/>
        </authorList>
    </citation>
    <scope>NUCLEOTIDE SEQUENCE [LARGE SCALE GENOMIC DNA]</scope>
    <source>
        <tissue evidence="11">Leaf</tissue>
    </source>
</reference>
<protein>
    <submittedName>
        <fullName evidence="11">Serine/threonine-protein kinase PBS1</fullName>
    </submittedName>
</protein>
<organism evidence="11 12">
    <name type="scientific">Vigna unguiculata</name>
    <name type="common">Cowpea</name>
    <dbReference type="NCBI Taxonomy" id="3917"/>
    <lineage>
        <taxon>Eukaryota</taxon>
        <taxon>Viridiplantae</taxon>
        <taxon>Streptophyta</taxon>
        <taxon>Embryophyta</taxon>
        <taxon>Tracheophyta</taxon>
        <taxon>Spermatophyta</taxon>
        <taxon>Magnoliopsida</taxon>
        <taxon>eudicotyledons</taxon>
        <taxon>Gunneridae</taxon>
        <taxon>Pentapetalae</taxon>
        <taxon>rosids</taxon>
        <taxon>fabids</taxon>
        <taxon>Fabales</taxon>
        <taxon>Fabaceae</taxon>
        <taxon>Papilionoideae</taxon>
        <taxon>50 kb inversion clade</taxon>
        <taxon>NPAAA clade</taxon>
        <taxon>indigoferoid/millettioid clade</taxon>
        <taxon>Phaseoleae</taxon>
        <taxon>Vigna</taxon>
    </lineage>
</organism>
<feature type="transmembrane region" description="Helical" evidence="8">
    <location>
        <begin position="297"/>
        <end position="324"/>
    </location>
</feature>
<evidence type="ECO:0000256" key="3">
    <source>
        <dbReference type="ARBA" id="ARBA00022741"/>
    </source>
</evidence>
<keyword evidence="12" id="KW-1185">Reference proteome</keyword>
<accession>A0A4D6ME34</accession>
<feature type="chain" id="PRO_5020028221" evidence="9">
    <location>
        <begin position="21"/>
        <end position="663"/>
    </location>
</feature>
<name>A0A4D6ME34_VIGUN</name>
<dbReference type="Pfam" id="PF07714">
    <property type="entry name" value="PK_Tyr_Ser-Thr"/>
    <property type="match status" value="1"/>
</dbReference>
<dbReference type="InterPro" id="IPR000719">
    <property type="entry name" value="Prot_kinase_dom"/>
</dbReference>
<evidence type="ECO:0000313" key="12">
    <source>
        <dbReference type="Proteomes" id="UP000501690"/>
    </source>
</evidence>
<keyword evidence="8" id="KW-0812">Transmembrane</keyword>
<dbReference type="SUPFAM" id="SSF56112">
    <property type="entry name" value="Protein kinase-like (PK-like)"/>
    <property type="match status" value="1"/>
</dbReference>
<feature type="binding site" evidence="6">
    <location>
        <position position="398"/>
    </location>
    <ligand>
        <name>ATP</name>
        <dbReference type="ChEBI" id="CHEBI:30616"/>
    </ligand>
</feature>
<gene>
    <name evidence="11" type="ORF">DEO72_LG6g3015</name>
</gene>
<dbReference type="Proteomes" id="UP000501690">
    <property type="component" value="Linkage Group LG6"/>
</dbReference>
<dbReference type="FunFam" id="1.10.510.10:FF:001424">
    <property type="entry name" value="Protein kinase superfamily protein"/>
    <property type="match status" value="1"/>
</dbReference>
<evidence type="ECO:0000313" key="11">
    <source>
        <dbReference type="EMBL" id="QCD98296.1"/>
    </source>
</evidence>
<dbReference type="InterPro" id="IPR017441">
    <property type="entry name" value="Protein_kinase_ATP_BS"/>
</dbReference>
<dbReference type="Gene3D" id="1.10.510.10">
    <property type="entry name" value="Transferase(Phosphotransferase) domain 1"/>
    <property type="match status" value="2"/>
</dbReference>
<feature type="signal peptide" evidence="9">
    <location>
        <begin position="1"/>
        <end position="20"/>
    </location>
</feature>
<keyword evidence="2" id="KW-0808">Transferase</keyword>
<keyword evidence="1" id="KW-0723">Serine/threonine-protein kinase</keyword>
<dbReference type="InterPro" id="IPR001245">
    <property type="entry name" value="Ser-Thr/Tyr_kinase_cat_dom"/>
</dbReference>
<sequence length="663" mass="72309">MLKRFQGLLLKWMLILSCLAFMIVAGENDKTMVPPSLYDSRSPLAFTVVHDLPLPASLHLSKHVLSQGAPLEAPSPVNPPSYGPFSSNGQSPTSSHLSIPFKMKSEMKHPIPGFKYIAPVHSTAAAGPSASTQPPLSPYASNCCKQDMVLKRASKSCHCAYPIKLDLFLSNVSQNPSWNDFLNELAVQLGLRNTQIELINFYVLSVSTLNISMNITPHKGISFSASEVSKINSSLSMHKVKLDPRLVGGYQLLNITWFEPPAPSQAPTLAASPVKTPSYHSPTAMSSSGSSGRRSNLFIILGIVIGIIFIGIISVLIFCLCTFLPKANAPPGETEKPRIESTISTVGSLPHPSSTRFIAYEELKEATNNFETASVLGEGGFGRVFKGVLNDGTPVAIKRLTSGGQQGDKEFLVEVEMLSRLHHRNLVKLVGYFSNRDSSQNLLCYELVPNGSLEAWLHGPLGINCPLDWDTRMKIALDAARGLSYLHEDSQPCVIHRDFKASNILLENNFHAKVADFGLAKQAPEGRSNYLSTRVMGTFGPILRDKDRLEEIVDPSLGGKYPKEDFVRVCTIAAACVAPEANQRPTMGEVVQSLKMVQRVTEYHDSLLASSNTRANLRQSSSTFEFDGTSSVFSSGPYSGISAFENDNISRTVVFSEDLCEGR</sequence>
<evidence type="ECO:0000256" key="4">
    <source>
        <dbReference type="ARBA" id="ARBA00022777"/>
    </source>
</evidence>
<proteinExistence type="predicted"/>
<evidence type="ECO:0000256" key="8">
    <source>
        <dbReference type="SAM" id="Phobius"/>
    </source>
</evidence>
<keyword evidence="5 6" id="KW-0067">ATP-binding</keyword>
<keyword evidence="4 11" id="KW-0418">Kinase</keyword>
<keyword evidence="9" id="KW-0732">Signal</keyword>
<keyword evidence="3 6" id="KW-0547">Nucleotide-binding</keyword>
<dbReference type="FunFam" id="3.30.200.20:FF:000299">
    <property type="entry name" value="Receptor-like serine/threonine-protein kinase ALE2"/>
    <property type="match status" value="1"/>
</dbReference>
<dbReference type="PROSITE" id="PS00107">
    <property type="entry name" value="PROTEIN_KINASE_ATP"/>
    <property type="match status" value="1"/>
</dbReference>